<evidence type="ECO:0000313" key="6">
    <source>
        <dbReference type="Proteomes" id="UP000789508"/>
    </source>
</evidence>
<dbReference type="GO" id="GO:0006396">
    <property type="term" value="P:RNA processing"/>
    <property type="evidence" value="ECO:0007669"/>
    <property type="project" value="TreeGrafter"/>
</dbReference>
<dbReference type="GO" id="GO:0003723">
    <property type="term" value="F:RNA binding"/>
    <property type="evidence" value="ECO:0007669"/>
    <property type="project" value="TreeGrafter"/>
</dbReference>
<feature type="region of interest" description="Disordered" evidence="3">
    <location>
        <begin position="146"/>
        <end position="174"/>
    </location>
</feature>
<evidence type="ECO:0000313" key="5">
    <source>
        <dbReference type="EMBL" id="CAG8600705.1"/>
    </source>
</evidence>
<gene>
    <name evidence="5" type="ORF">ALEPTO_LOCUS8131</name>
</gene>
<organism evidence="5 6">
    <name type="scientific">Ambispora leptoticha</name>
    <dbReference type="NCBI Taxonomy" id="144679"/>
    <lineage>
        <taxon>Eukaryota</taxon>
        <taxon>Fungi</taxon>
        <taxon>Fungi incertae sedis</taxon>
        <taxon>Mucoromycota</taxon>
        <taxon>Glomeromycotina</taxon>
        <taxon>Glomeromycetes</taxon>
        <taxon>Archaeosporales</taxon>
        <taxon>Ambisporaceae</taxon>
        <taxon>Ambispora</taxon>
    </lineage>
</organism>
<accession>A0A9N9CHM3</accession>
<feature type="compositionally biased region" description="Acidic residues" evidence="3">
    <location>
        <begin position="54"/>
        <end position="74"/>
    </location>
</feature>
<feature type="region of interest" description="Disordered" evidence="3">
    <location>
        <begin position="1"/>
        <end position="104"/>
    </location>
</feature>
<sequence>NDNNEEEDDINCNDNDDEDEEDENNDEYIIINESSNQHNINNGGKNDLVNQNDNNEEEDDINCNDNNEEEDDINSEISLREKQKQQSSKTEISPPQKPSKLKFPRLDAGISIKDHLYITTRSDGIASLRRPQIDDIVFGQDKKAAKLHNNPQKNNNNERNDPPKELTRKQKKEHPEADYILSAVLVANVILREATTGPGWFDMPKPELTPELKRDLQVVRLRNVLDPKHFYKKEDSKQLPKYFQVGTIIEGPTEFYSSRLPRKQRKQTIVEELMADEEARSYYKRKFLDIQETKQSGGKNYYKNLKKRRKPNWERNS</sequence>
<dbReference type="PANTHER" id="PTHR21686">
    <property type="entry name" value="DEOXYNUCLEOTIDYLTRANSFERASE TERMINAL-INTERACTING PROTEIN 2"/>
    <property type="match status" value="1"/>
</dbReference>
<evidence type="ECO:0000256" key="2">
    <source>
        <dbReference type="ARBA" id="ARBA00023242"/>
    </source>
</evidence>
<feature type="compositionally biased region" description="Polar residues" evidence="3">
    <location>
        <begin position="34"/>
        <end position="44"/>
    </location>
</feature>
<keyword evidence="2" id="KW-0539">Nucleus</keyword>
<evidence type="ECO:0000256" key="3">
    <source>
        <dbReference type="SAM" id="MobiDB-lite"/>
    </source>
</evidence>
<dbReference type="GO" id="GO:0005730">
    <property type="term" value="C:nucleolus"/>
    <property type="evidence" value="ECO:0007669"/>
    <property type="project" value="UniProtKB-SubCell"/>
</dbReference>
<protein>
    <submittedName>
        <fullName evidence="5">7217_t:CDS:1</fullName>
    </submittedName>
</protein>
<dbReference type="Pfam" id="PF08698">
    <property type="entry name" value="Fcf2"/>
    <property type="match status" value="1"/>
</dbReference>
<feature type="compositionally biased region" description="Basic and acidic residues" evidence="3">
    <location>
        <begin position="156"/>
        <end position="174"/>
    </location>
</feature>
<proteinExistence type="predicted"/>
<feature type="domain" description="Fcf2 pre-rRNA processing C-terminal" evidence="4">
    <location>
        <begin position="193"/>
        <end position="286"/>
    </location>
</feature>
<dbReference type="PANTHER" id="PTHR21686:SF12">
    <property type="entry name" value="DEOXYNUCLEOTIDYLTRANSFERASE TERMINAL-INTERACTING PROTEIN 2"/>
    <property type="match status" value="1"/>
</dbReference>
<dbReference type="InterPro" id="IPR039883">
    <property type="entry name" value="Fcf2/DNTTIP2"/>
</dbReference>
<name>A0A9N9CHM3_9GLOM</name>
<dbReference type="InterPro" id="IPR014810">
    <property type="entry name" value="Fcf2_C"/>
</dbReference>
<evidence type="ECO:0000259" key="4">
    <source>
        <dbReference type="Pfam" id="PF08698"/>
    </source>
</evidence>
<keyword evidence="6" id="KW-1185">Reference proteome</keyword>
<dbReference type="OrthoDB" id="427886at2759"/>
<comment type="caution">
    <text evidence="5">The sequence shown here is derived from an EMBL/GenBank/DDBJ whole genome shotgun (WGS) entry which is preliminary data.</text>
</comment>
<dbReference type="EMBL" id="CAJVPS010004197">
    <property type="protein sequence ID" value="CAG8600705.1"/>
    <property type="molecule type" value="Genomic_DNA"/>
</dbReference>
<feature type="compositionally biased region" description="Acidic residues" evidence="3">
    <location>
        <begin position="1"/>
        <end position="26"/>
    </location>
</feature>
<reference evidence="5" key="1">
    <citation type="submission" date="2021-06" db="EMBL/GenBank/DDBJ databases">
        <authorList>
            <person name="Kallberg Y."/>
            <person name="Tangrot J."/>
            <person name="Rosling A."/>
        </authorList>
    </citation>
    <scope>NUCLEOTIDE SEQUENCE</scope>
    <source>
        <strain evidence="5">FL130A</strain>
    </source>
</reference>
<feature type="non-terminal residue" evidence="5">
    <location>
        <position position="1"/>
    </location>
</feature>
<comment type="subcellular location">
    <subcellularLocation>
        <location evidence="1">Nucleus</location>
        <location evidence="1">Nucleolus</location>
    </subcellularLocation>
</comment>
<feature type="region of interest" description="Disordered" evidence="3">
    <location>
        <begin position="298"/>
        <end position="317"/>
    </location>
</feature>
<dbReference type="AlphaFoldDB" id="A0A9N9CHM3"/>
<evidence type="ECO:0000256" key="1">
    <source>
        <dbReference type="ARBA" id="ARBA00004604"/>
    </source>
</evidence>
<dbReference type="Proteomes" id="UP000789508">
    <property type="component" value="Unassembled WGS sequence"/>
</dbReference>